<organism evidence="1 2">
    <name type="scientific">Mycobacterium mantenii</name>
    <dbReference type="NCBI Taxonomy" id="560555"/>
    <lineage>
        <taxon>Bacteria</taxon>
        <taxon>Bacillati</taxon>
        <taxon>Actinomycetota</taxon>
        <taxon>Actinomycetes</taxon>
        <taxon>Mycobacteriales</taxon>
        <taxon>Mycobacteriaceae</taxon>
        <taxon>Mycobacterium</taxon>
        <taxon>Mycobacterium avium complex (MAC)</taxon>
    </lineage>
</organism>
<gene>
    <name evidence="1" type="ORF">A5683_00635</name>
</gene>
<accession>A0A1A2T203</accession>
<comment type="caution">
    <text evidence="1">The sequence shown here is derived from an EMBL/GenBank/DDBJ whole genome shotgun (WGS) entry which is preliminary data.</text>
</comment>
<dbReference type="AlphaFoldDB" id="A0A1A2T203"/>
<proteinExistence type="predicted"/>
<dbReference type="OrthoDB" id="7478453at2"/>
<protein>
    <submittedName>
        <fullName evidence="1">Uncharacterized protein</fullName>
    </submittedName>
</protein>
<sequence length="98" mass="10039">MSLKPGMRLSTPASACEVLVVRPPGNADEGVLTCAGAEMAAKGAKGLDGASVDIQLGKRYLDESSGLEVLCVKAGSGPLQFAGRELVVRWAKPLPASD</sequence>
<evidence type="ECO:0000313" key="1">
    <source>
        <dbReference type="EMBL" id="OBH70454.1"/>
    </source>
</evidence>
<name>A0A1A2T203_MYCNT</name>
<dbReference type="Proteomes" id="UP000092389">
    <property type="component" value="Unassembled WGS sequence"/>
</dbReference>
<evidence type="ECO:0000313" key="2">
    <source>
        <dbReference type="Proteomes" id="UP000092389"/>
    </source>
</evidence>
<dbReference type="EMBL" id="LZJU01000149">
    <property type="protein sequence ID" value="OBH70454.1"/>
    <property type="molecule type" value="Genomic_DNA"/>
</dbReference>
<dbReference type="RefSeq" id="WP_067911860.1">
    <property type="nucleotide sequence ID" value="NZ_LZJP01000096.1"/>
</dbReference>
<reference evidence="1 2" key="1">
    <citation type="submission" date="2016-06" db="EMBL/GenBank/DDBJ databases">
        <authorList>
            <person name="Kjaerup R.B."/>
            <person name="Dalgaard T.S."/>
            <person name="Juul-Madsen H.R."/>
        </authorList>
    </citation>
    <scope>NUCLEOTIDE SEQUENCE [LARGE SCALE GENOMIC DNA]</scope>
    <source>
        <strain evidence="1 2">E152</strain>
    </source>
</reference>